<dbReference type="GO" id="GO:0004029">
    <property type="term" value="F:aldehyde dehydrogenase (NAD+) activity"/>
    <property type="evidence" value="ECO:0007669"/>
    <property type="project" value="TreeGrafter"/>
</dbReference>
<protein>
    <submittedName>
        <fullName evidence="3">NAD-dependent epimerase/dehydratase family protein</fullName>
    </submittedName>
</protein>
<dbReference type="SUPFAM" id="SSF51735">
    <property type="entry name" value="NAD(P)-binding Rossmann-fold domains"/>
    <property type="match status" value="1"/>
</dbReference>
<dbReference type="Proteomes" id="UP000662857">
    <property type="component" value="Chromosome"/>
</dbReference>
<feature type="region of interest" description="Disordered" evidence="1">
    <location>
        <begin position="103"/>
        <end position="131"/>
    </location>
</feature>
<keyword evidence="4" id="KW-1185">Reference proteome</keyword>
<organism evidence="3 4">
    <name type="scientific">Natronosporangium hydrolyticum</name>
    <dbReference type="NCBI Taxonomy" id="2811111"/>
    <lineage>
        <taxon>Bacteria</taxon>
        <taxon>Bacillati</taxon>
        <taxon>Actinomycetota</taxon>
        <taxon>Actinomycetes</taxon>
        <taxon>Micromonosporales</taxon>
        <taxon>Micromonosporaceae</taxon>
        <taxon>Natronosporangium</taxon>
    </lineage>
</organism>
<name>A0A895YIT0_9ACTN</name>
<dbReference type="InterPro" id="IPR036291">
    <property type="entry name" value="NAD(P)-bd_dom_sf"/>
</dbReference>
<reference evidence="3" key="1">
    <citation type="submission" date="2021-02" db="EMBL/GenBank/DDBJ databases">
        <title>Natrosporangium hydrolyticum gen. nov., sp. nov, a haloalkaliphilic actinobacterium from a soda solonchak soil.</title>
        <authorList>
            <person name="Sorokin D.Y."/>
            <person name="Khijniak T.V."/>
            <person name="Zakharycheva A.P."/>
            <person name="Boueva O.V."/>
            <person name="Ariskina E.V."/>
            <person name="Hahnke R.L."/>
            <person name="Bunk B."/>
            <person name="Sproer C."/>
            <person name="Schumann P."/>
            <person name="Evtushenko L.I."/>
            <person name="Kublanov I.V."/>
        </authorList>
    </citation>
    <scope>NUCLEOTIDE SEQUENCE</scope>
    <source>
        <strain evidence="3">DSM 106523</strain>
    </source>
</reference>
<dbReference type="AlphaFoldDB" id="A0A895YIT0"/>
<dbReference type="PANTHER" id="PTHR48079">
    <property type="entry name" value="PROTEIN YEEZ"/>
    <property type="match status" value="1"/>
</dbReference>
<feature type="domain" description="NAD-dependent epimerase/dehydratase" evidence="2">
    <location>
        <begin position="4"/>
        <end position="211"/>
    </location>
</feature>
<evidence type="ECO:0000256" key="1">
    <source>
        <dbReference type="SAM" id="MobiDB-lite"/>
    </source>
</evidence>
<dbReference type="EMBL" id="CP070499">
    <property type="protein sequence ID" value="QSB14496.1"/>
    <property type="molecule type" value="Genomic_DNA"/>
</dbReference>
<dbReference type="PANTHER" id="PTHR48079:SF6">
    <property type="entry name" value="NAD(P)-BINDING DOMAIN-CONTAINING PROTEIN-RELATED"/>
    <property type="match status" value="1"/>
</dbReference>
<gene>
    <name evidence="3" type="ORF">JQS43_23945</name>
</gene>
<proteinExistence type="predicted"/>
<evidence type="ECO:0000313" key="4">
    <source>
        <dbReference type="Proteomes" id="UP000662857"/>
    </source>
</evidence>
<evidence type="ECO:0000259" key="2">
    <source>
        <dbReference type="Pfam" id="PF01370"/>
    </source>
</evidence>
<dbReference type="KEGG" id="nhy:JQS43_23945"/>
<dbReference type="Pfam" id="PF01370">
    <property type="entry name" value="Epimerase"/>
    <property type="match status" value="1"/>
</dbReference>
<accession>A0A895YIT0</accession>
<sequence length="343" mass="36268">MRLLILGGTVFLGRAVARHAVAAGHDVTCLARGVSGTPVAGVRFLSCDRGHSAAYSLVDGERFDAVIDVTSDPRHARGAVAALGDRIDHWVYVSSISVYADHSQPHQRAETTPLQPPADPAGDDPRTDPETYGRAKVACEAAVRDGVGAARSLIARAGLIVGPADPTGRFTYWVTRLARGGRVLAPNEPTDLVQVVDVRDLAAWLVLAAEQRLSGTFDTVSEPVPFAELLAEVALGVAAEPSLVWVPEVFLRDHDVRFWSGERSLPLWLPRADHGGMVSRDTSAALAAGLRIRPFAETASATLEWVRAGGDADARPAGLTEAAEMKLLRAWDAAAAEPAGSGT</sequence>
<dbReference type="Gene3D" id="3.40.50.720">
    <property type="entry name" value="NAD(P)-binding Rossmann-like Domain"/>
    <property type="match status" value="1"/>
</dbReference>
<dbReference type="InterPro" id="IPR001509">
    <property type="entry name" value="Epimerase_deHydtase"/>
</dbReference>
<dbReference type="RefSeq" id="WP_239676633.1">
    <property type="nucleotide sequence ID" value="NZ_CP070499.1"/>
</dbReference>
<dbReference type="GO" id="GO:0005737">
    <property type="term" value="C:cytoplasm"/>
    <property type="evidence" value="ECO:0007669"/>
    <property type="project" value="TreeGrafter"/>
</dbReference>
<dbReference type="InterPro" id="IPR051783">
    <property type="entry name" value="NAD(P)-dependent_oxidoreduct"/>
</dbReference>
<evidence type="ECO:0000313" key="3">
    <source>
        <dbReference type="EMBL" id="QSB14496.1"/>
    </source>
</evidence>